<dbReference type="KEGG" id="fbe:FF125_19315"/>
<protein>
    <submittedName>
        <fullName evidence="3">Phosphatase PAP2 family protein</fullName>
    </submittedName>
</protein>
<name>A0A5B7TZ70_9FLAO</name>
<keyword evidence="1" id="KW-0732">Signal</keyword>
<dbReference type="CDD" id="cd03394">
    <property type="entry name" value="PAP2_like_5"/>
    <property type="match status" value="1"/>
</dbReference>
<gene>
    <name evidence="3" type="ORF">FF125_19315</name>
</gene>
<dbReference type="AlphaFoldDB" id="A0A5B7TZ70"/>
<proteinExistence type="predicted"/>
<dbReference type="Gene3D" id="1.20.144.10">
    <property type="entry name" value="Phosphatidic acid phosphatase type 2/haloperoxidase"/>
    <property type="match status" value="1"/>
</dbReference>
<feature type="chain" id="PRO_5023047137" evidence="1">
    <location>
        <begin position="20"/>
        <end position="177"/>
    </location>
</feature>
<dbReference type="SMART" id="SM00014">
    <property type="entry name" value="acidPPc"/>
    <property type="match status" value="1"/>
</dbReference>
<dbReference type="EMBL" id="CP040749">
    <property type="protein sequence ID" value="QCX40486.1"/>
    <property type="molecule type" value="Genomic_DNA"/>
</dbReference>
<dbReference type="Proteomes" id="UP000306229">
    <property type="component" value="Chromosome"/>
</dbReference>
<dbReference type="SUPFAM" id="SSF48317">
    <property type="entry name" value="Acid phosphatase/Vanadium-dependent haloperoxidase"/>
    <property type="match status" value="1"/>
</dbReference>
<dbReference type="Pfam" id="PF01569">
    <property type="entry name" value="PAP2"/>
    <property type="match status" value="1"/>
</dbReference>
<evidence type="ECO:0000259" key="2">
    <source>
        <dbReference type="SMART" id="SM00014"/>
    </source>
</evidence>
<keyword evidence="4" id="KW-1185">Reference proteome</keyword>
<sequence length="177" mass="19963">MKKLIVILFFALCFQNSFSQSKTVQTTGDVLVYAMPVIAFSSTVFKKDYKGTWQFTKGAVLNLVLTYGLKQVVSKQRPNMENANSFPSGHTSITFQSAAFMQRRYGWKYGIPAYLLAGYTGFTRIQSDNHDFYDVLAGAIVGIGSTYLFTTPYQQEHMELGFSGNKDEVLIGFKFKF</sequence>
<evidence type="ECO:0000313" key="3">
    <source>
        <dbReference type="EMBL" id="QCX40486.1"/>
    </source>
</evidence>
<feature type="signal peptide" evidence="1">
    <location>
        <begin position="1"/>
        <end position="19"/>
    </location>
</feature>
<reference evidence="3 4" key="1">
    <citation type="submission" date="2019-05" db="EMBL/GenBank/DDBJ databases">
        <title>Algicella ahnfeltiae gen. nov., sp. nov., a novel marine bacterium of the family Flavobacteriaceae isolated from a red alga.</title>
        <authorList>
            <person name="Nedashkovskaya O.I."/>
            <person name="Kukhlevskiy A.D."/>
            <person name="Kim S.-G."/>
            <person name="Zhukova N.V."/>
            <person name="Mikhailov V.V."/>
        </authorList>
    </citation>
    <scope>NUCLEOTIDE SEQUENCE [LARGE SCALE GENOMIC DNA]</scope>
    <source>
        <strain evidence="3 4">10Alg115</strain>
    </source>
</reference>
<dbReference type="RefSeq" id="WP_138951542.1">
    <property type="nucleotide sequence ID" value="NZ_CP040749.1"/>
</dbReference>
<dbReference type="OrthoDB" id="9773582at2"/>
<evidence type="ECO:0000256" key="1">
    <source>
        <dbReference type="SAM" id="SignalP"/>
    </source>
</evidence>
<dbReference type="InterPro" id="IPR036938">
    <property type="entry name" value="PAP2/HPO_sf"/>
</dbReference>
<evidence type="ECO:0000313" key="4">
    <source>
        <dbReference type="Proteomes" id="UP000306229"/>
    </source>
</evidence>
<organism evidence="3 4">
    <name type="scientific">Aureibaculum algae</name>
    <dbReference type="NCBI Taxonomy" id="2584122"/>
    <lineage>
        <taxon>Bacteria</taxon>
        <taxon>Pseudomonadati</taxon>
        <taxon>Bacteroidota</taxon>
        <taxon>Flavobacteriia</taxon>
        <taxon>Flavobacteriales</taxon>
        <taxon>Flavobacteriaceae</taxon>
        <taxon>Aureibaculum</taxon>
    </lineage>
</organism>
<dbReference type="InterPro" id="IPR000326">
    <property type="entry name" value="PAP2/HPO"/>
</dbReference>
<accession>A0A5B7TZ70</accession>
<feature type="domain" description="Phosphatidic acid phosphatase type 2/haloperoxidase" evidence="2">
    <location>
        <begin position="56"/>
        <end position="150"/>
    </location>
</feature>